<protein>
    <recommendedName>
        <fullName evidence="4">Rod shape-determining protein MreD</fullName>
    </recommendedName>
</protein>
<evidence type="ECO:0008006" key="4">
    <source>
        <dbReference type="Google" id="ProtNLM"/>
    </source>
</evidence>
<evidence type="ECO:0000313" key="2">
    <source>
        <dbReference type="EMBL" id="BBO23634.1"/>
    </source>
</evidence>
<proteinExistence type="predicted"/>
<name>A0A809SE55_9BACT</name>
<keyword evidence="1" id="KW-1133">Transmembrane helix</keyword>
<accession>A0A809SE55</accession>
<dbReference type="AlphaFoldDB" id="A0A809SE55"/>
<dbReference type="EMBL" id="AP021858">
    <property type="protein sequence ID" value="BBO23634.1"/>
    <property type="molecule type" value="Genomic_DNA"/>
</dbReference>
<gene>
    <name evidence="2" type="ORF">NPRO_12290</name>
</gene>
<reference evidence="2" key="1">
    <citation type="journal article" name="DNA Res.">
        <title>The physiological potential of anammox bacteria as revealed by their core genome structure.</title>
        <authorList>
            <person name="Okubo T."/>
            <person name="Toyoda A."/>
            <person name="Fukuhara K."/>
            <person name="Uchiyama I."/>
            <person name="Harigaya Y."/>
            <person name="Kuroiwa M."/>
            <person name="Suzuki T."/>
            <person name="Murakami Y."/>
            <person name="Suwa Y."/>
            <person name="Takami H."/>
        </authorList>
    </citation>
    <scope>NUCLEOTIDE SEQUENCE</scope>
    <source>
        <strain evidence="2">317325-2</strain>
    </source>
</reference>
<keyword evidence="1" id="KW-0812">Transmembrane</keyword>
<feature type="transmembrane region" description="Helical" evidence="1">
    <location>
        <begin position="37"/>
        <end position="61"/>
    </location>
</feature>
<evidence type="ECO:0000256" key="1">
    <source>
        <dbReference type="SAM" id="Phobius"/>
    </source>
</evidence>
<dbReference type="KEGG" id="npy:NPRO_12290"/>
<keyword evidence="1" id="KW-0472">Membrane</keyword>
<organism evidence="2 3">
    <name type="scientific">Candidatus Nitrosymbiomonas proteolyticus</name>
    <dbReference type="NCBI Taxonomy" id="2608984"/>
    <lineage>
        <taxon>Bacteria</taxon>
        <taxon>Bacillati</taxon>
        <taxon>Armatimonadota</taxon>
        <taxon>Armatimonadota incertae sedis</taxon>
        <taxon>Candidatus Nitrosymbiomonas</taxon>
    </lineage>
</organism>
<feature type="transmembrane region" description="Helical" evidence="1">
    <location>
        <begin position="67"/>
        <end position="87"/>
    </location>
</feature>
<dbReference type="Proteomes" id="UP000662873">
    <property type="component" value="Chromosome"/>
</dbReference>
<feature type="transmembrane region" description="Helical" evidence="1">
    <location>
        <begin position="99"/>
        <end position="120"/>
    </location>
</feature>
<sequence length="160" mass="16700">MRAARPWIVVGAGLYLAAVLDAGAAEPLSIGAARPQFLLAFLTAFALCLPPRGSLLCGFGAGVLQGALAGANLTHYVISRTLSAFLVSWSRSLKLDPKWWVVGLYGAATCFVAQAILMFLAPPPEIGPFLGATILSAFSTGAITVPTFAAARRVLEFTYG</sequence>
<feature type="transmembrane region" description="Helical" evidence="1">
    <location>
        <begin position="126"/>
        <end position="151"/>
    </location>
</feature>
<feature type="transmembrane region" description="Helical" evidence="1">
    <location>
        <begin position="6"/>
        <end position="25"/>
    </location>
</feature>
<evidence type="ECO:0000313" key="3">
    <source>
        <dbReference type="Proteomes" id="UP000662873"/>
    </source>
</evidence>